<keyword evidence="4" id="KW-1185">Reference proteome</keyword>
<dbReference type="SUPFAM" id="SSF102645">
    <property type="entry name" value="CoaB-like"/>
    <property type="match status" value="1"/>
</dbReference>
<dbReference type="PANTHER" id="PTHR12290">
    <property type="entry name" value="CORNICHON-RELATED"/>
    <property type="match status" value="1"/>
</dbReference>
<comment type="similarity">
    <text evidence="1">Belongs to the PPC synthetase family.</text>
</comment>
<dbReference type="GO" id="GO:0003824">
    <property type="term" value="F:catalytic activity"/>
    <property type="evidence" value="ECO:0007669"/>
    <property type="project" value="UniProtKB-ARBA"/>
</dbReference>
<dbReference type="Gene3D" id="3.40.50.10300">
    <property type="entry name" value="CoaB-like"/>
    <property type="match status" value="1"/>
</dbReference>
<dbReference type="InterPro" id="IPR007085">
    <property type="entry name" value="DNA/pantothenate-metab_flavo_C"/>
</dbReference>
<dbReference type="AlphaFoldDB" id="A0A8J8NKU0"/>
<feature type="domain" description="DNA/pantothenate metabolism flavoprotein C-terminal" evidence="2">
    <location>
        <begin position="138"/>
        <end position="285"/>
    </location>
</feature>
<organism evidence="3 4">
    <name type="scientific">Halteria grandinella</name>
    <dbReference type="NCBI Taxonomy" id="5974"/>
    <lineage>
        <taxon>Eukaryota</taxon>
        <taxon>Sar</taxon>
        <taxon>Alveolata</taxon>
        <taxon>Ciliophora</taxon>
        <taxon>Intramacronucleata</taxon>
        <taxon>Spirotrichea</taxon>
        <taxon>Stichotrichia</taxon>
        <taxon>Sporadotrichida</taxon>
        <taxon>Halteriidae</taxon>
        <taxon>Halteria</taxon>
    </lineage>
</organism>
<evidence type="ECO:0000313" key="4">
    <source>
        <dbReference type="Proteomes" id="UP000785679"/>
    </source>
</evidence>
<dbReference type="GO" id="GO:0015937">
    <property type="term" value="P:coenzyme A biosynthetic process"/>
    <property type="evidence" value="ECO:0007669"/>
    <property type="project" value="UniProtKB-ARBA"/>
</dbReference>
<accession>A0A8J8NKU0</accession>
<comment type="caution">
    <text evidence="3">The sequence shown here is derived from an EMBL/GenBank/DDBJ whole genome shotgun (WGS) entry which is preliminary data.</text>
</comment>
<protein>
    <recommendedName>
        <fullName evidence="2">DNA/pantothenate metabolism flavoprotein C-terminal domain-containing protein</fullName>
    </recommendedName>
</protein>
<name>A0A8J8NKU0_HALGN</name>
<evidence type="ECO:0000259" key="2">
    <source>
        <dbReference type="Pfam" id="PF04127"/>
    </source>
</evidence>
<evidence type="ECO:0000313" key="3">
    <source>
        <dbReference type="EMBL" id="TNV76618.1"/>
    </source>
</evidence>
<dbReference type="EMBL" id="RRYP01013246">
    <property type="protein sequence ID" value="TNV76618.1"/>
    <property type="molecule type" value="Genomic_DNA"/>
</dbReference>
<dbReference type="OrthoDB" id="70224at2759"/>
<proteinExistence type="inferred from homology"/>
<gene>
    <name evidence="3" type="ORF">FGO68_gene61</name>
</gene>
<dbReference type="InterPro" id="IPR035929">
    <property type="entry name" value="CoaB-like_sf"/>
</dbReference>
<dbReference type="Proteomes" id="UP000785679">
    <property type="component" value="Unassembled WGS sequence"/>
</dbReference>
<dbReference type="Pfam" id="PF04127">
    <property type="entry name" value="DFP"/>
    <property type="match status" value="1"/>
</dbReference>
<reference evidence="3" key="1">
    <citation type="submission" date="2019-06" db="EMBL/GenBank/DDBJ databases">
        <authorList>
            <person name="Zheng W."/>
        </authorList>
    </citation>
    <scope>NUCLEOTIDE SEQUENCE</scope>
    <source>
        <strain evidence="3">QDHG01</strain>
    </source>
</reference>
<sequence>MEQQAHANIHPNLNLEKLSAFLLQDPSKSLAFVTSGGTSVPLEKNTVRSIENFSTGRRGALSAEYFMKAGYRVVFLMRRGSLMPVKCRTDLNQLFDQTSLGGNGQLQNETLFKLIEDYQRVKDQIFVLEYTSLTDYLELLEQISRHINSLQIASLTFLAAAVSDFYLPLEDMAEHKIQSRDFETLDISLKPSPKLLGKIKSEWNPSTLCISFKLETDLDLVEKKALSAISSYGVDLVVANQLQTHRWKVIVYKNQKEGKWSKKGIEIDQQERKVDIEEQLIKYIDEQYLDFIKMHLL</sequence>
<evidence type="ECO:0000256" key="1">
    <source>
        <dbReference type="ARBA" id="ARBA00005703"/>
    </source>
</evidence>